<reference evidence="1" key="2">
    <citation type="journal article" date="2015" name="Data Brief">
        <title>Shoot transcriptome of the giant reed, Arundo donax.</title>
        <authorList>
            <person name="Barrero R.A."/>
            <person name="Guerrero F.D."/>
            <person name="Moolhuijzen P."/>
            <person name="Goolsby J.A."/>
            <person name="Tidwell J."/>
            <person name="Bellgard S.E."/>
            <person name="Bellgard M.I."/>
        </authorList>
    </citation>
    <scope>NUCLEOTIDE SEQUENCE</scope>
    <source>
        <tissue evidence="1">Shoot tissue taken approximately 20 cm above the soil surface</tissue>
    </source>
</reference>
<dbReference type="PANTHER" id="PTHR32153">
    <property type="entry name" value="OJ000223_09.16 PROTEIN"/>
    <property type="match status" value="1"/>
</dbReference>
<dbReference type="EMBL" id="GBRH01185835">
    <property type="protein sequence ID" value="JAE12061.1"/>
    <property type="molecule type" value="Transcribed_RNA"/>
</dbReference>
<sequence>MLTFEIWISQQDPLSFGYVPLLRSVSFTNIGLSWHKMLKLSEFSGNATIGALQLNFKGEKIWVQPEGPRQLLPVFCKLRLVNLINISEECDLNWTMFILQGALSLEELHIMVLDHFCEMMMDDEQYAYSKEKKGVDWEGVAPDFKHHKPAVLKIFGFRPEDKFVKYVRSVKMQ</sequence>
<accession>A0A0A9FP39</accession>
<dbReference type="AlphaFoldDB" id="A0A0A9FP39"/>
<evidence type="ECO:0000313" key="1">
    <source>
        <dbReference type="EMBL" id="JAE12061.1"/>
    </source>
</evidence>
<dbReference type="InterPro" id="IPR044997">
    <property type="entry name" value="F-box_plant"/>
</dbReference>
<protein>
    <recommendedName>
        <fullName evidence="2">FBD domain-containing protein</fullName>
    </recommendedName>
</protein>
<proteinExistence type="predicted"/>
<reference evidence="1" key="1">
    <citation type="submission" date="2014-09" db="EMBL/GenBank/DDBJ databases">
        <authorList>
            <person name="Magalhaes I.L.F."/>
            <person name="Oliveira U."/>
            <person name="Santos F.R."/>
            <person name="Vidigal T.H.D.A."/>
            <person name="Brescovit A.D."/>
            <person name="Santos A.J."/>
        </authorList>
    </citation>
    <scope>NUCLEOTIDE SEQUENCE</scope>
    <source>
        <tissue evidence="1">Shoot tissue taken approximately 20 cm above the soil surface</tissue>
    </source>
</reference>
<organism evidence="1">
    <name type="scientific">Arundo donax</name>
    <name type="common">Giant reed</name>
    <name type="synonym">Donax arundinaceus</name>
    <dbReference type="NCBI Taxonomy" id="35708"/>
    <lineage>
        <taxon>Eukaryota</taxon>
        <taxon>Viridiplantae</taxon>
        <taxon>Streptophyta</taxon>
        <taxon>Embryophyta</taxon>
        <taxon>Tracheophyta</taxon>
        <taxon>Spermatophyta</taxon>
        <taxon>Magnoliopsida</taxon>
        <taxon>Liliopsida</taxon>
        <taxon>Poales</taxon>
        <taxon>Poaceae</taxon>
        <taxon>PACMAD clade</taxon>
        <taxon>Arundinoideae</taxon>
        <taxon>Arundineae</taxon>
        <taxon>Arundo</taxon>
    </lineage>
</organism>
<evidence type="ECO:0008006" key="2">
    <source>
        <dbReference type="Google" id="ProtNLM"/>
    </source>
</evidence>
<name>A0A0A9FP39_ARUDO</name>